<accession>A0ABZ1JRQ2</accession>
<evidence type="ECO:0000259" key="1">
    <source>
        <dbReference type="Pfam" id="PF04954"/>
    </source>
</evidence>
<name>A0ABZ1JRQ2_9ACTN</name>
<dbReference type="Pfam" id="PF08021">
    <property type="entry name" value="FAD_binding_9"/>
    <property type="match status" value="1"/>
</dbReference>
<feature type="domain" description="SIP-like Rossmann fold" evidence="1">
    <location>
        <begin position="150"/>
        <end position="266"/>
    </location>
</feature>
<organism evidence="3 4">
    <name type="scientific">Streptomyces tauricus</name>
    <dbReference type="NCBI Taxonomy" id="68274"/>
    <lineage>
        <taxon>Bacteria</taxon>
        <taxon>Bacillati</taxon>
        <taxon>Actinomycetota</taxon>
        <taxon>Actinomycetes</taxon>
        <taxon>Kitasatosporales</taxon>
        <taxon>Streptomycetaceae</taxon>
        <taxon>Streptomyces</taxon>
        <taxon>Streptomyces aurantiacus group</taxon>
    </lineage>
</organism>
<dbReference type="EMBL" id="CP108133">
    <property type="protein sequence ID" value="WTP54336.1"/>
    <property type="molecule type" value="Genomic_DNA"/>
</dbReference>
<dbReference type="PANTHER" id="PTHR30157">
    <property type="entry name" value="FERRIC REDUCTASE, NADPH-DEPENDENT"/>
    <property type="match status" value="1"/>
</dbReference>
<protein>
    <submittedName>
        <fullName evidence="3">Siderophore-interacting protein</fullName>
    </submittedName>
</protein>
<reference evidence="3" key="1">
    <citation type="submission" date="2022-10" db="EMBL/GenBank/DDBJ databases">
        <title>The complete genomes of actinobacterial strains from the NBC collection.</title>
        <authorList>
            <person name="Joergensen T.S."/>
            <person name="Alvarez Arevalo M."/>
            <person name="Sterndorff E.B."/>
            <person name="Faurdal D."/>
            <person name="Vuksanovic O."/>
            <person name="Mourched A.-S."/>
            <person name="Charusanti P."/>
            <person name="Shaw S."/>
            <person name="Blin K."/>
            <person name="Weber T."/>
        </authorList>
    </citation>
    <scope>NUCLEOTIDE SEQUENCE</scope>
    <source>
        <strain evidence="3">NBC_00189</strain>
    </source>
</reference>
<evidence type="ECO:0000313" key="3">
    <source>
        <dbReference type="EMBL" id="WTP54336.1"/>
    </source>
</evidence>
<dbReference type="InterPro" id="IPR039261">
    <property type="entry name" value="FNR_nucleotide-bd"/>
</dbReference>
<dbReference type="InterPro" id="IPR007037">
    <property type="entry name" value="SIP_rossman_dom"/>
</dbReference>
<sequence>MSKTPKLMPRQPRLFRCHVVRSERYTSSMQRVTVTGPDLSAFPWQGYDQWFRLFLRKPHQEEFVLPEISGPTWWKPFLAIPEEERAHCANYTVADFRPDTAELDIDFVVHCGPGGEPEGAAAIWACGVTPGEELALLDQGLLFDCPDDASDVLLVADESGLPATAGILRSLPREAVGRVIQEIPTAGDRRDLEAPAGMSVTWVVRDDPSAVPGAAALAELRRHVPAGPAGYAFVVGESTLATEGRRHLHRSGLPKSRITFSGFWKRETHEAREKATA</sequence>
<dbReference type="InterPro" id="IPR013113">
    <property type="entry name" value="SIP_FAD-bd"/>
</dbReference>
<dbReference type="InterPro" id="IPR039374">
    <property type="entry name" value="SIP_fam"/>
</dbReference>
<evidence type="ECO:0000313" key="4">
    <source>
        <dbReference type="Proteomes" id="UP001432166"/>
    </source>
</evidence>
<dbReference type="Gene3D" id="3.40.50.80">
    <property type="entry name" value="Nucleotide-binding domain of ferredoxin-NADP reductase (FNR) module"/>
    <property type="match status" value="1"/>
</dbReference>
<proteinExistence type="predicted"/>
<evidence type="ECO:0000259" key="2">
    <source>
        <dbReference type="Pfam" id="PF08021"/>
    </source>
</evidence>
<keyword evidence="4" id="KW-1185">Reference proteome</keyword>
<dbReference type="Gene3D" id="2.40.30.10">
    <property type="entry name" value="Translation factors"/>
    <property type="match status" value="1"/>
</dbReference>
<feature type="domain" description="Siderophore-interacting FAD-binding" evidence="2">
    <location>
        <begin position="19"/>
        <end position="138"/>
    </location>
</feature>
<gene>
    <name evidence="3" type="ORF">OG288_42045</name>
</gene>
<dbReference type="Pfam" id="PF04954">
    <property type="entry name" value="SIP"/>
    <property type="match status" value="1"/>
</dbReference>
<dbReference type="CDD" id="cd06193">
    <property type="entry name" value="siderophore_interacting"/>
    <property type="match status" value="1"/>
</dbReference>
<dbReference type="PANTHER" id="PTHR30157:SF0">
    <property type="entry name" value="NADPH-DEPENDENT FERRIC-CHELATE REDUCTASE"/>
    <property type="match status" value="1"/>
</dbReference>
<dbReference type="Proteomes" id="UP001432166">
    <property type="component" value="Chromosome"/>
</dbReference>